<dbReference type="AlphaFoldDB" id="A0AAD5Q6I8"/>
<feature type="coiled-coil region" evidence="3">
    <location>
        <begin position="41"/>
        <end position="68"/>
    </location>
</feature>
<evidence type="ECO:0000313" key="7">
    <source>
        <dbReference type="EMBL" id="KAJ0400114.1"/>
    </source>
</evidence>
<sequence>MNPQENATAARDDALVRSKQQQSLRAMAESMQIARETAHTLSMQSEQLARTEREVEDAQLAVDMSKRVLRGMTWSGWLYNAVTSAPQLDKATPAPAGDGVAPSGKPNAAPIAMGFICPECKVVFQRAEELAAHYGVAHDRPPRDAPSGRGAASLVSAAPAQAQGRQAAGQSMRDDRHDAFLRDLEPQLAELKEASRALGHALDTQNHQLDRIDTRIDTLNDGMKRVSVQAKKMAGQKLRVVFRFRCALQEVETRKFLRDVDGEAVLGAEVLSEGCTFRAYTLGEDTEIWGFQSERTSFFLGVNRLGYLKIRGADLQSYEQFFIDHGKATTGLFCMASYFGLGGWVVRKDDTRLSIVRGSVENKAAAAQFKLLNLDQIRQEIASS</sequence>
<keyword evidence="2" id="KW-0479">Metal-binding</keyword>
<evidence type="ECO:0000259" key="6">
    <source>
        <dbReference type="PROSITE" id="PS50192"/>
    </source>
</evidence>
<organism evidence="7 8">
    <name type="scientific">Pythium insidiosum</name>
    <name type="common">Pythiosis disease agent</name>
    <dbReference type="NCBI Taxonomy" id="114742"/>
    <lineage>
        <taxon>Eukaryota</taxon>
        <taxon>Sar</taxon>
        <taxon>Stramenopiles</taxon>
        <taxon>Oomycota</taxon>
        <taxon>Peronosporomycetes</taxon>
        <taxon>Pythiales</taxon>
        <taxon>Pythiaceae</taxon>
        <taxon>Pythium</taxon>
    </lineage>
</organism>
<evidence type="ECO:0000256" key="1">
    <source>
        <dbReference type="ARBA" id="ARBA00009480"/>
    </source>
</evidence>
<keyword evidence="2" id="KW-0863">Zinc-finger</keyword>
<dbReference type="PROSITE" id="PS50192">
    <property type="entry name" value="T_SNARE"/>
    <property type="match status" value="1"/>
</dbReference>
<dbReference type="SMART" id="SM00397">
    <property type="entry name" value="t_SNARE"/>
    <property type="match status" value="2"/>
</dbReference>
<evidence type="ECO:0000259" key="5">
    <source>
        <dbReference type="PROSITE" id="PS50157"/>
    </source>
</evidence>
<proteinExistence type="inferred from homology"/>
<dbReference type="PANTHER" id="PTHR19305:SF9">
    <property type="entry name" value="SYNAPTOSOMAL-ASSOCIATED PROTEIN 29"/>
    <property type="match status" value="1"/>
</dbReference>
<dbReference type="PANTHER" id="PTHR19305">
    <property type="entry name" value="SYNAPTOSOMAL ASSOCIATED PROTEIN"/>
    <property type="match status" value="1"/>
</dbReference>
<dbReference type="PROSITE" id="PS50157">
    <property type="entry name" value="ZINC_FINGER_C2H2_2"/>
    <property type="match status" value="1"/>
</dbReference>
<keyword evidence="8" id="KW-1185">Reference proteome</keyword>
<dbReference type="InterPro" id="IPR013087">
    <property type="entry name" value="Znf_C2H2_type"/>
</dbReference>
<dbReference type="GO" id="GO:0005886">
    <property type="term" value="C:plasma membrane"/>
    <property type="evidence" value="ECO:0007669"/>
    <property type="project" value="TreeGrafter"/>
</dbReference>
<keyword evidence="3" id="KW-0175">Coiled coil</keyword>
<evidence type="ECO:0008006" key="9">
    <source>
        <dbReference type="Google" id="ProtNLM"/>
    </source>
</evidence>
<keyword evidence="2" id="KW-0862">Zinc</keyword>
<accession>A0AAD5Q6I8</accession>
<dbReference type="SUPFAM" id="SSF58038">
    <property type="entry name" value="SNARE fusion complex"/>
    <property type="match status" value="2"/>
</dbReference>
<name>A0AAD5Q6I8_PYTIN</name>
<evidence type="ECO:0000256" key="2">
    <source>
        <dbReference type="PROSITE-ProRule" id="PRU00042"/>
    </source>
</evidence>
<dbReference type="EMBL" id="JAKCXM010000162">
    <property type="protein sequence ID" value="KAJ0400114.1"/>
    <property type="molecule type" value="Genomic_DNA"/>
</dbReference>
<comment type="caution">
    <text evidence="7">The sequence shown here is derived from an EMBL/GenBank/DDBJ whole genome shotgun (WGS) entry which is preliminary data.</text>
</comment>
<feature type="domain" description="C2H2-type" evidence="5">
    <location>
        <begin position="115"/>
        <end position="143"/>
    </location>
</feature>
<gene>
    <name evidence="7" type="ORF">P43SY_009917</name>
</gene>
<dbReference type="Proteomes" id="UP001209570">
    <property type="component" value="Unassembled WGS sequence"/>
</dbReference>
<protein>
    <recommendedName>
        <fullName evidence="9">t-SNARE coiled-coil homology domain-containing protein</fullName>
    </recommendedName>
</protein>
<feature type="domain" description="T-SNARE coiled-coil homology" evidence="6">
    <location>
        <begin position="171"/>
        <end position="233"/>
    </location>
</feature>
<dbReference type="Gene3D" id="1.20.5.110">
    <property type="match status" value="2"/>
</dbReference>
<evidence type="ECO:0000256" key="3">
    <source>
        <dbReference type="SAM" id="Coils"/>
    </source>
</evidence>
<dbReference type="GO" id="GO:0008270">
    <property type="term" value="F:zinc ion binding"/>
    <property type="evidence" value="ECO:0007669"/>
    <property type="project" value="UniProtKB-KW"/>
</dbReference>
<evidence type="ECO:0000256" key="4">
    <source>
        <dbReference type="SAM" id="MobiDB-lite"/>
    </source>
</evidence>
<feature type="compositionally biased region" description="Low complexity" evidence="4">
    <location>
        <begin position="151"/>
        <end position="170"/>
    </location>
</feature>
<feature type="region of interest" description="Disordered" evidence="4">
    <location>
        <begin position="137"/>
        <end position="174"/>
    </location>
</feature>
<evidence type="ECO:0000313" key="8">
    <source>
        <dbReference type="Proteomes" id="UP001209570"/>
    </source>
</evidence>
<dbReference type="PROSITE" id="PS00028">
    <property type="entry name" value="ZINC_FINGER_C2H2_1"/>
    <property type="match status" value="1"/>
</dbReference>
<reference evidence="7" key="1">
    <citation type="submission" date="2021-12" db="EMBL/GenBank/DDBJ databases">
        <title>Prjna785345.</title>
        <authorList>
            <person name="Rujirawat T."/>
            <person name="Krajaejun T."/>
        </authorList>
    </citation>
    <scope>NUCLEOTIDE SEQUENCE</scope>
    <source>
        <strain evidence="7">Pi057C3</strain>
    </source>
</reference>
<dbReference type="InterPro" id="IPR000727">
    <property type="entry name" value="T_SNARE_dom"/>
</dbReference>
<comment type="similarity">
    <text evidence="1">Belongs to the SNAP-25 family.</text>
</comment>